<dbReference type="GO" id="GO:0008270">
    <property type="term" value="F:zinc ion binding"/>
    <property type="evidence" value="ECO:0007669"/>
    <property type="project" value="InterPro"/>
</dbReference>
<dbReference type="PIRSF" id="PIRSF000808">
    <property type="entry name" value="GalT"/>
    <property type="match status" value="1"/>
</dbReference>
<sequence length="333" mass="37725">MPELRRDPIVGRWVIIATERAKRPSDVQRPLDHVPSGLCPFCPGQEDKTPHEVYAAGRPAAGPVDGPGWKVRVIPNRYPALMIEGDLEREANGIYDRMNGVGAHEVIVETADHTKDLAALSDAEVTEVLFAFKARILDLRNDQRFRYILLFKNHGQAAGATLEHAHSQLIALPVTPRQVQEEIEGARRHFDHRERCIFCDIVMQERKDRSRLVLENEEFVVFAPWAPRSPFETWVVPKRHESNFEAEPKERLAYCAQALRSTLRRLGAALGDPAYNFILHSNPLRDPASPSYHWHIEVMPALTHVAGFEWGSGFHINPVPPEEAAEFLRLVVT</sequence>
<evidence type="ECO:0000313" key="9">
    <source>
        <dbReference type="Proteomes" id="UP000503640"/>
    </source>
</evidence>
<dbReference type="Gene3D" id="3.30.428.10">
    <property type="entry name" value="HIT-like"/>
    <property type="match status" value="2"/>
</dbReference>
<keyword evidence="1 8" id="KW-0808">Transferase</keyword>
<dbReference type="Pfam" id="PF01087">
    <property type="entry name" value="GalP_UDP_transf"/>
    <property type="match status" value="1"/>
</dbReference>
<dbReference type="InterPro" id="IPR053177">
    <property type="entry name" value="ADP-glucose_phosphorylase"/>
</dbReference>
<feature type="domain" description="Galactose-1-phosphate uridyl transferase N-terminal" evidence="7">
    <location>
        <begin position="4"/>
        <end position="175"/>
    </location>
</feature>
<feature type="binding site" evidence="6">
    <location>
        <position position="113"/>
    </location>
    <ligand>
        <name>Zn(2+)</name>
        <dbReference type="ChEBI" id="CHEBI:29105"/>
    </ligand>
</feature>
<evidence type="ECO:0000256" key="1">
    <source>
        <dbReference type="ARBA" id="ARBA00022679"/>
    </source>
</evidence>
<evidence type="ECO:0000256" key="3">
    <source>
        <dbReference type="ARBA" id="ARBA00023277"/>
    </source>
</evidence>
<name>A0A7I9VQF0_9BACT</name>
<proteinExistence type="predicted"/>
<keyword evidence="9" id="KW-1185">Reference proteome</keyword>
<feature type="active site" description="Tele-UMP-histidine intermediate" evidence="5">
    <location>
        <position position="166"/>
    </location>
</feature>
<comment type="caution">
    <text evidence="8">The sequence shown here is derived from an EMBL/GenBank/DDBJ whole genome shotgun (WGS) entry which is preliminary data.</text>
</comment>
<dbReference type="EMBL" id="BJTG01000008">
    <property type="protein sequence ID" value="GEJ58642.1"/>
    <property type="molecule type" value="Genomic_DNA"/>
</dbReference>
<feature type="binding site" evidence="6">
    <location>
        <position position="164"/>
    </location>
    <ligand>
        <name>Zn(2+)</name>
        <dbReference type="ChEBI" id="CHEBI:29105"/>
    </ligand>
</feature>
<dbReference type="AlphaFoldDB" id="A0A7I9VQF0"/>
<comment type="cofactor">
    <cofactor evidence="6">
        <name>Zn(2+)</name>
        <dbReference type="ChEBI" id="CHEBI:29105"/>
    </cofactor>
    <text evidence="6">Binds 1 zinc ion per subunit.</text>
</comment>
<dbReference type="InterPro" id="IPR001937">
    <property type="entry name" value="GalP_UDPtransf1"/>
</dbReference>
<dbReference type="EC" id="2.7.7.12" evidence="4"/>
<evidence type="ECO:0000313" key="8">
    <source>
        <dbReference type="EMBL" id="GEJ58642.1"/>
    </source>
</evidence>
<keyword evidence="2 8" id="KW-0548">Nucleotidyltransferase</keyword>
<dbReference type="GO" id="GO:0006012">
    <property type="term" value="P:galactose metabolic process"/>
    <property type="evidence" value="ECO:0007669"/>
    <property type="project" value="UniProtKB-UniRule"/>
</dbReference>
<keyword evidence="3" id="KW-0119">Carbohydrate metabolism</keyword>
<keyword evidence="6" id="KW-0862">Zinc</keyword>
<evidence type="ECO:0000256" key="4">
    <source>
        <dbReference type="NCBIfam" id="TIGR00209"/>
    </source>
</evidence>
<dbReference type="NCBIfam" id="TIGR00209">
    <property type="entry name" value="galT_1"/>
    <property type="match status" value="1"/>
</dbReference>
<dbReference type="Proteomes" id="UP000503640">
    <property type="component" value="Unassembled WGS sequence"/>
</dbReference>
<feature type="binding site" evidence="6">
    <location>
        <position position="39"/>
    </location>
    <ligand>
        <name>Zn(2+)</name>
        <dbReference type="ChEBI" id="CHEBI:29105"/>
    </ligand>
</feature>
<keyword evidence="6" id="KW-0479">Metal-binding</keyword>
<protein>
    <recommendedName>
        <fullName evidence="4">Galactose-1-phosphate uridylyltransferase</fullName>
        <ecNumber evidence="4">2.7.7.12</ecNumber>
    </recommendedName>
</protein>
<dbReference type="InterPro" id="IPR005849">
    <property type="entry name" value="GalP_Utransf_N"/>
</dbReference>
<evidence type="ECO:0000256" key="6">
    <source>
        <dbReference type="PIRSR" id="PIRSR000808-3"/>
    </source>
</evidence>
<gene>
    <name evidence="8" type="primary">galT</name>
    <name evidence="8" type="ORF">AMYX_33830</name>
</gene>
<feature type="binding site" evidence="6">
    <location>
        <position position="42"/>
    </location>
    <ligand>
        <name>Zn(2+)</name>
        <dbReference type="ChEBI" id="CHEBI:29105"/>
    </ligand>
</feature>
<dbReference type="InterPro" id="IPR036265">
    <property type="entry name" value="HIT-like_sf"/>
</dbReference>
<evidence type="ECO:0000259" key="7">
    <source>
        <dbReference type="Pfam" id="PF01087"/>
    </source>
</evidence>
<dbReference type="PANTHER" id="PTHR42763">
    <property type="entry name" value="ADP-GLUCOSE PHOSPHORYLASE"/>
    <property type="match status" value="1"/>
</dbReference>
<dbReference type="RefSeq" id="WP_176067387.1">
    <property type="nucleotide sequence ID" value="NZ_BJTG01000008.1"/>
</dbReference>
<evidence type="ECO:0000256" key="2">
    <source>
        <dbReference type="ARBA" id="ARBA00022695"/>
    </source>
</evidence>
<organism evidence="8 9">
    <name type="scientific">Anaeromyxobacter diazotrophicus</name>
    <dbReference type="NCBI Taxonomy" id="2590199"/>
    <lineage>
        <taxon>Bacteria</taxon>
        <taxon>Pseudomonadati</taxon>
        <taxon>Myxococcota</taxon>
        <taxon>Myxococcia</taxon>
        <taxon>Myxococcales</taxon>
        <taxon>Cystobacterineae</taxon>
        <taxon>Anaeromyxobacteraceae</taxon>
        <taxon>Anaeromyxobacter</taxon>
    </lineage>
</organism>
<evidence type="ECO:0000256" key="5">
    <source>
        <dbReference type="PIRSR" id="PIRSR000808-1"/>
    </source>
</evidence>
<dbReference type="GO" id="GO:0008108">
    <property type="term" value="F:UDP-glucose:hexose-1-phosphate uridylyltransferase activity"/>
    <property type="evidence" value="ECO:0007669"/>
    <property type="project" value="UniProtKB-UniRule"/>
</dbReference>
<accession>A0A7I9VQF0</accession>
<dbReference type="SUPFAM" id="SSF54197">
    <property type="entry name" value="HIT-like"/>
    <property type="match status" value="2"/>
</dbReference>
<reference evidence="9" key="1">
    <citation type="journal article" date="2020" name="Appl. Environ. Microbiol.">
        <title>Diazotrophic Anaeromyxobacter Isolates from Soils.</title>
        <authorList>
            <person name="Masuda Y."/>
            <person name="Yamanaka H."/>
            <person name="Xu Z.X."/>
            <person name="Shiratori Y."/>
            <person name="Aono T."/>
            <person name="Amachi S."/>
            <person name="Senoo K."/>
            <person name="Itoh H."/>
        </authorList>
    </citation>
    <scope>NUCLEOTIDE SEQUENCE [LARGE SCALE GENOMIC DNA]</scope>
    <source>
        <strain evidence="9">R267</strain>
    </source>
</reference>
<dbReference type="PANTHER" id="PTHR42763:SF1">
    <property type="entry name" value="UDP-GLUCOSE--HEXOSE-1-PHOSPHATE URIDYLYLTRANSFERASE"/>
    <property type="match status" value="1"/>
</dbReference>